<dbReference type="InterPro" id="IPR013154">
    <property type="entry name" value="ADH-like_N"/>
</dbReference>
<dbReference type="Gene3D" id="3.90.180.10">
    <property type="entry name" value="Medium-chain alcohol dehydrogenases, catalytic domain"/>
    <property type="match status" value="1"/>
</dbReference>
<dbReference type="InterPro" id="IPR002328">
    <property type="entry name" value="ADH_Zn_CS"/>
</dbReference>
<dbReference type="InterPro" id="IPR020843">
    <property type="entry name" value="ER"/>
</dbReference>
<dbReference type="GO" id="GO:0008270">
    <property type="term" value="F:zinc ion binding"/>
    <property type="evidence" value="ECO:0007669"/>
    <property type="project" value="InterPro"/>
</dbReference>
<evidence type="ECO:0000256" key="5">
    <source>
        <dbReference type="ARBA" id="ARBA00022833"/>
    </source>
</evidence>
<evidence type="ECO:0000256" key="6">
    <source>
        <dbReference type="ARBA" id="ARBA00023002"/>
    </source>
</evidence>
<sequence length="357" mass="37638">MENQTVKAQTVVAFGEPLEERISELHRPTGKQVLVRVHSCGLCHSDLHFHEGHLNLGGGNSLPLAALGVNLPFVLGHEPFGVIVDFGPEAGLVEADRGRPVIVYPWIGCGDCEYCNRGLDHQCGSPQVIGMQQPGGQADHLLVREPKFLIEARGVDPLLAGPYACSGLTSFSALKKLDGRQDQWIAIIGAGGVGMMALAIAKGSGFQKVAVVDVNDERLKVAADQYGADLTINSSTPDAANRLREATGGLAGVVDFVGAPATAEFALDQLKTSGKLVIVGLFGGEAHVSLPLLAIRQVSIAGSFVGSLDEMVELMTYVRAGAIKPIPVQEVPIGEVNEAIQLLRAGKVNGRLVLTHD</sequence>
<proteinExistence type="inferred from homology"/>
<dbReference type="Pfam" id="PF00107">
    <property type="entry name" value="ADH_zinc_N"/>
    <property type="match status" value="1"/>
</dbReference>
<evidence type="ECO:0000256" key="1">
    <source>
        <dbReference type="ARBA" id="ARBA00001947"/>
    </source>
</evidence>
<accession>A0A6M4G669</accession>
<gene>
    <name evidence="9" type="ORF">HH800_11900</name>
</gene>
<name>A0A6M4G669_SPHYA</name>
<evidence type="ECO:0000256" key="4">
    <source>
        <dbReference type="ARBA" id="ARBA00022723"/>
    </source>
</evidence>
<keyword evidence="6" id="KW-0560">Oxidoreductase</keyword>
<dbReference type="GO" id="GO:0004022">
    <property type="term" value="F:alcohol dehydrogenase (NAD+) activity"/>
    <property type="evidence" value="ECO:0007669"/>
    <property type="project" value="UniProtKB-EC"/>
</dbReference>
<dbReference type="CDD" id="cd08240">
    <property type="entry name" value="6_hydroxyhexanoate_dh_like"/>
    <property type="match status" value="1"/>
</dbReference>
<comment type="cofactor">
    <cofactor evidence="1 7">
        <name>Zn(2+)</name>
        <dbReference type="ChEBI" id="CHEBI:29105"/>
    </cofactor>
</comment>
<dbReference type="PANTHER" id="PTHR42940">
    <property type="entry name" value="ALCOHOL DEHYDROGENASE 1-RELATED"/>
    <property type="match status" value="1"/>
</dbReference>
<dbReference type="SUPFAM" id="SSF50129">
    <property type="entry name" value="GroES-like"/>
    <property type="match status" value="1"/>
</dbReference>
<dbReference type="EMBL" id="CP053021">
    <property type="protein sequence ID" value="QJR02822.1"/>
    <property type="molecule type" value="Genomic_DNA"/>
</dbReference>
<dbReference type="PROSITE" id="PS00059">
    <property type="entry name" value="ADH_ZINC"/>
    <property type="match status" value="1"/>
</dbReference>
<dbReference type="AlphaFoldDB" id="A0A6M4G669"/>
<comment type="similarity">
    <text evidence="2 7">Belongs to the zinc-containing alcohol dehydrogenase family.</text>
</comment>
<evidence type="ECO:0000259" key="8">
    <source>
        <dbReference type="SMART" id="SM00829"/>
    </source>
</evidence>
<dbReference type="InterPro" id="IPR013149">
    <property type="entry name" value="ADH-like_C"/>
</dbReference>
<dbReference type="RefSeq" id="WP_021225638.1">
    <property type="nucleotide sequence ID" value="NZ_CP053021.1"/>
</dbReference>
<keyword evidence="5 7" id="KW-0862">Zinc</keyword>
<dbReference type="Gene3D" id="3.40.50.720">
    <property type="entry name" value="NAD(P)-binding Rossmann-like Domain"/>
    <property type="match status" value="1"/>
</dbReference>
<evidence type="ECO:0000313" key="9">
    <source>
        <dbReference type="EMBL" id="QJR02822.1"/>
    </source>
</evidence>
<dbReference type="SMART" id="SM00829">
    <property type="entry name" value="PKS_ER"/>
    <property type="match status" value="1"/>
</dbReference>
<keyword evidence="4 7" id="KW-0479">Metal-binding</keyword>
<evidence type="ECO:0000256" key="7">
    <source>
        <dbReference type="RuleBase" id="RU361277"/>
    </source>
</evidence>
<dbReference type="InterPro" id="IPR036291">
    <property type="entry name" value="NAD(P)-bd_dom_sf"/>
</dbReference>
<dbReference type="PANTHER" id="PTHR42940:SF8">
    <property type="entry name" value="VACUOLAR PROTEIN SORTING-ASSOCIATED PROTEIN 11"/>
    <property type="match status" value="1"/>
</dbReference>
<dbReference type="Pfam" id="PF08240">
    <property type="entry name" value="ADH_N"/>
    <property type="match status" value="1"/>
</dbReference>
<reference evidence="9 10" key="1">
    <citation type="submission" date="2020-04" db="EMBL/GenBank/DDBJ databases">
        <title>The Whole Genome Analysis of High salt-tolerant Sphingobium yanoikuyae YC-XJ2 with Aryl organophosphorus flame retardants (aryl-OPFRs)-degrading capacity and characteristics of Related phosphotriesterase.</title>
        <authorList>
            <person name="Li X."/>
        </authorList>
    </citation>
    <scope>NUCLEOTIDE SEQUENCE [LARGE SCALE GENOMIC DNA]</scope>
    <source>
        <strain evidence="9 10">YC-XJ2</strain>
    </source>
</reference>
<evidence type="ECO:0000313" key="10">
    <source>
        <dbReference type="Proteomes" id="UP000502611"/>
    </source>
</evidence>
<feature type="domain" description="Enoyl reductase (ER)" evidence="8">
    <location>
        <begin position="20"/>
        <end position="354"/>
    </location>
</feature>
<organism evidence="9 10">
    <name type="scientific">Sphingobium yanoikuyae</name>
    <name type="common">Sphingomonas yanoikuyae</name>
    <dbReference type="NCBI Taxonomy" id="13690"/>
    <lineage>
        <taxon>Bacteria</taxon>
        <taxon>Pseudomonadati</taxon>
        <taxon>Pseudomonadota</taxon>
        <taxon>Alphaproteobacteria</taxon>
        <taxon>Sphingomonadales</taxon>
        <taxon>Sphingomonadaceae</taxon>
        <taxon>Sphingobium</taxon>
    </lineage>
</organism>
<dbReference type="Proteomes" id="UP000502611">
    <property type="component" value="Chromosome"/>
</dbReference>
<evidence type="ECO:0000256" key="3">
    <source>
        <dbReference type="ARBA" id="ARBA00013190"/>
    </source>
</evidence>
<protein>
    <recommendedName>
        <fullName evidence="3">alcohol dehydrogenase</fullName>
        <ecNumber evidence="3">1.1.1.1</ecNumber>
    </recommendedName>
</protein>
<dbReference type="InterPro" id="IPR011032">
    <property type="entry name" value="GroES-like_sf"/>
</dbReference>
<dbReference type="SUPFAM" id="SSF51735">
    <property type="entry name" value="NAD(P)-binding Rossmann-fold domains"/>
    <property type="match status" value="1"/>
</dbReference>
<evidence type="ECO:0000256" key="2">
    <source>
        <dbReference type="ARBA" id="ARBA00008072"/>
    </source>
</evidence>
<dbReference type="EC" id="1.1.1.1" evidence="3"/>